<organism evidence="10 11">
    <name type="scientific">Desulfobacula phenolica</name>
    <dbReference type="NCBI Taxonomy" id="90732"/>
    <lineage>
        <taxon>Bacteria</taxon>
        <taxon>Pseudomonadati</taxon>
        <taxon>Thermodesulfobacteriota</taxon>
        <taxon>Desulfobacteria</taxon>
        <taxon>Desulfobacterales</taxon>
        <taxon>Desulfobacteraceae</taxon>
        <taxon>Desulfobacula</taxon>
    </lineage>
</organism>
<evidence type="ECO:0000256" key="1">
    <source>
        <dbReference type="ARBA" id="ARBA00000200"/>
    </source>
</evidence>
<dbReference type="CDD" id="cd00554">
    <property type="entry name" value="MECDP_synthase"/>
    <property type="match status" value="1"/>
</dbReference>
<dbReference type="InterPro" id="IPR036571">
    <property type="entry name" value="MECDP_synthase_sf"/>
</dbReference>
<evidence type="ECO:0000256" key="6">
    <source>
        <dbReference type="ARBA" id="ARBA00023239"/>
    </source>
</evidence>
<feature type="binding site" evidence="7">
    <location>
        <begin position="61"/>
        <end position="63"/>
    </location>
    <ligand>
        <name>4-CDP-2-C-methyl-D-erythritol 2-phosphate</name>
        <dbReference type="ChEBI" id="CHEBI:57919"/>
    </ligand>
</feature>
<dbReference type="AlphaFoldDB" id="A0A1H2DLI9"/>
<keyword evidence="6 7" id="KW-0456">Lyase</keyword>
<reference evidence="11" key="1">
    <citation type="submission" date="2016-10" db="EMBL/GenBank/DDBJ databases">
        <authorList>
            <person name="Varghese N."/>
            <person name="Submissions S."/>
        </authorList>
    </citation>
    <scope>NUCLEOTIDE SEQUENCE [LARGE SCALE GENOMIC DNA]</scope>
    <source>
        <strain evidence="11">DSM 3384</strain>
    </source>
</reference>
<dbReference type="GO" id="GO:0019288">
    <property type="term" value="P:isopentenyl diphosphate biosynthetic process, methylerythritol 4-phosphate pathway"/>
    <property type="evidence" value="ECO:0007669"/>
    <property type="project" value="UniProtKB-UniRule"/>
</dbReference>
<dbReference type="PROSITE" id="PS01350">
    <property type="entry name" value="ISPF"/>
    <property type="match status" value="1"/>
</dbReference>
<feature type="binding site" evidence="7">
    <location>
        <position position="47"/>
    </location>
    <ligand>
        <name>a divalent metal cation</name>
        <dbReference type="ChEBI" id="CHEBI:60240"/>
    </ligand>
</feature>
<dbReference type="UniPathway" id="UPA00056">
    <property type="reaction ID" value="UER00095"/>
</dbReference>
<dbReference type="PANTHER" id="PTHR43181:SF1">
    <property type="entry name" value="2-C-METHYL-D-ERYTHRITOL 2,4-CYCLODIPHOSPHATE SYNTHASE, CHLOROPLASTIC"/>
    <property type="match status" value="1"/>
</dbReference>
<feature type="binding site" evidence="7">
    <location>
        <begin position="39"/>
        <end position="40"/>
    </location>
    <ligand>
        <name>4-CDP-2-C-methyl-D-erythritol 2-phosphate</name>
        <dbReference type="ChEBI" id="CHEBI:57919"/>
    </ligand>
</feature>
<dbReference type="Proteomes" id="UP000199608">
    <property type="component" value="Unassembled WGS sequence"/>
</dbReference>
<dbReference type="GO" id="GO:0008685">
    <property type="term" value="F:2-C-methyl-D-erythritol 2,4-cyclodiphosphate synthase activity"/>
    <property type="evidence" value="ECO:0007669"/>
    <property type="project" value="UniProtKB-UniRule"/>
</dbReference>
<feature type="site" description="Transition state stabilizer" evidence="7">
    <location>
        <position position="39"/>
    </location>
</feature>
<evidence type="ECO:0000259" key="9">
    <source>
        <dbReference type="Pfam" id="PF02542"/>
    </source>
</evidence>
<comment type="similarity">
    <text evidence="7 8">Belongs to the IspF family.</text>
</comment>
<evidence type="ECO:0000256" key="5">
    <source>
        <dbReference type="ARBA" id="ARBA00023229"/>
    </source>
</evidence>
<evidence type="ECO:0000313" key="11">
    <source>
        <dbReference type="Proteomes" id="UP000199608"/>
    </source>
</evidence>
<feature type="binding site" evidence="7">
    <location>
        <position position="144"/>
    </location>
    <ligand>
        <name>4-CDP-2-C-methyl-D-erythritol 2-phosphate</name>
        <dbReference type="ChEBI" id="CHEBI:57919"/>
    </ligand>
</feature>
<comment type="catalytic activity">
    <reaction evidence="1 7 8">
        <text>4-CDP-2-C-methyl-D-erythritol 2-phosphate = 2-C-methyl-D-erythritol 2,4-cyclic diphosphate + CMP</text>
        <dbReference type="Rhea" id="RHEA:23864"/>
        <dbReference type="ChEBI" id="CHEBI:57919"/>
        <dbReference type="ChEBI" id="CHEBI:58483"/>
        <dbReference type="ChEBI" id="CHEBI:60377"/>
        <dbReference type="EC" id="4.6.1.12"/>
    </reaction>
</comment>
<dbReference type="InterPro" id="IPR020555">
    <property type="entry name" value="MECDP_synthase_CS"/>
</dbReference>
<evidence type="ECO:0000256" key="4">
    <source>
        <dbReference type="ARBA" id="ARBA00022723"/>
    </source>
</evidence>
<feature type="binding site" evidence="7">
    <location>
        <position position="147"/>
    </location>
    <ligand>
        <name>4-CDP-2-C-methyl-D-erythritol 2-phosphate</name>
        <dbReference type="ChEBI" id="CHEBI:57919"/>
    </ligand>
</feature>
<protein>
    <recommendedName>
        <fullName evidence="3 7">2-C-methyl-D-erythritol 2,4-cyclodiphosphate synthase</fullName>
        <shortName evidence="7">MECDP-synthase</shortName>
        <shortName evidence="7">MECPP-synthase</shortName>
        <shortName evidence="7">MECPS</shortName>
        <ecNumber evidence="3 7">4.6.1.12</ecNumber>
    </recommendedName>
</protein>
<dbReference type="RefSeq" id="WP_092229282.1">
    <property type="nucleotide sequence ID" value="NZ_FNLL01000001.1"/>
</dbReference>
<dbReference type="Gene3D" id="3.30.1330.50">
    <property type="entry name" value="2-C-methyl-D-erythritol 2,4-cyclodiphosphate synthase"/>
    <property type="match status" value="1"/>
</dbReference>
<dbReference type="Pfam" id="PF02542">
    <property type="entry name" value="YgbB"/>
    <property type="match status" value="1"/>
</dbReference>
<dbReference type="SUPFAM" id="SSF69765">
    <property type="entry name" value="IpsF-like"/>
    <property type="match status" value="1"/>
</dbReference>
<keyword evidence="11" id="KW-1185">Reference proteome</keyword>
<feature type="binding site" evidence="7">
    <location>
        <position position="15"/>
    </location>
    <ligand>
        <name>a divalent metal cation</name>
        <dbReference type="ChEBI" id="CHEBI:60240"/>
    </ligand>
</feature>
<feature type="binding site" evidence="7">
    <location>
        <begin position="137"/>
        <end position="140"/>
    </location>
    <ligand>
        <name>4-CDP-2-C-methyl-D-erythritol 2-phosphate</name>
        <dbReference type="ChEBI" id="CHEBI:57919"/>
    </ligand>
</feature>
<dbReference type="PANTHER" id="PTHR43181">
    <property type="entry name" value="2-C-METHYL-D-ERYTHRITOL 2,4-CYCLODIPHOSPHATE SYNTHASE, CHLOROPLASTIC"/>
    <property type="match status" value="1"/>
</dbReference>
<feature type="binding site" evidence="7">
    <location>
        <begin position="13"/>
        <end position="15"/>
    </location>
    <ligand>
        <name>4-CDP-2-C-methyl-D-erythritol 2-phosphate</name>
        <dbReference type="ChEBI" id="CHEBI:57919"/>
    </ligand>
</feature>
<comment type="subunit">
    <text evidence="7">Homotrimer.</text>
</comment>
<dbReference type="InterPro" id="IPR003526">
    <property type="entry name" value="MECDP_synthase"/>
</dbReference>
<comment type="pathway">
    <text evidence="2 7">Isoprenoid biosynthesis; isopentenyl diphosphate biosynthesis via DXP pathway; isopentenyl diphosphate from 1-deoxy-D-xylulose 5-phosphate: step 4/6.</text>
</comment>
<feature type="binding site" evidence="7">
    <location>
        <begin position="66"/>
        <end position="70"/>
    </location>
    <ligand>
        <name>4-CDP-2-C-methyl-D-erythritol 2-phosphate</name>
        <dbReference type="ChEBI" id="CHEBI:57919"/>
    </ligand>
</feature>
<evidence type="ECO:0000256" key="7">
    <source>
        <dbReference type="HAMAP-Rule" id="MF_00107"/>
    </source>
</evidence>
<comment type="caution">
    <text evidence="7">Lacks conserved residue(s) required for the propagation of feature annotation.</text>
</comment>
<feature type="binding site" evidence="7">
    <location>
        <position position="13"/>
    </location>
    <ligand>
        <name>a divalent metal cation</name>
        <dbReference type="ChEBI" id="CHEBI:60240"/>
    </ligand>
</feature>
<comment type="cofactor">
    <cofactor evidence="7">
        <name>a divalent metal cation</name>
        <dbReference type="ChEBI" id="CHEBI:60240"/>
    </cofactor>
    <text evidence="7">Binds 1 divalent metal cation per subunit.</text>
</comment>
<gene>
    <name evidence="7" type="primary">ispF</name>
    <name evidence="10" type="ORF">SAMN04487931_1014</name>
</gene>
<dbReference type="GO" id="GO:0016114">
    <property type="term" value="P:terpenoid biosynthetic process"/>
    <property type="evidence" value="ECO:0007669"/>
    <property type="project" value="InterPro"/>
</dbReference>
<dbReference type="NCBIfam" id="TIGR00151">
    <property type="entry name" value="ispF"/>
    <property type="match status" value="1"/>
</dbReference>
<accession>A0A1H2DLI9</accession>
<name>A0A1H2DLI9_9BACT</name>
<feature type="site" description="Transition state stabilizer" evidence="7">
    <location>
        <position position="138"/>
    </location>
</feature>
<feature type="domain" description="2-C-methyl-D-erythritol 2,4-cyclodiphosphate synthase" evidence="9">
    <location>
        <begin position="6"/>
        <end position="158"/>
    </location>
</feature>
<keyword evidence="5 7" id="KW-0414">Isoprene biosynthesis</keyword>
<comment type="function">
    <text evidence="7">Involved in the biosynthesis of isopentenyl diphosphate (IPP) and dimethylallyl diphosphate (DMAPP), two major building blocks of isoprenoid compounds. Catalyzes the conversion of 4-diphosphocytidyl-2-C-methyl-D-erythritol 2-phosphate (CDP-ME2P) to 2-C-methyl-D-erythritol 2,4-cyclodiphosphate (ME-CPP) with a corresponding release of cytidine 5-monophosphate (CMP).</text>
</comment>
<proteinExistence type="inferred from homology"/>
<evidence type="ECO:0000256" key="2">
    <source>
        <dbReference type="ARBA" id="ARBA00004709"/>
    </source>
</evidence>
<sequence length="170" mass="18270">MAIPGIKIGSGYDVHRLVPDRKLIIGGVNMDFHLGLEGHSDADVLIHAVCDAVLGAAGLGDIGDHFPDTDQKYKGISSMTLLEICSAKLNKAGYEISNMDCIVFAQVPRISPYKKKMEANIARVLNMDSNLVNVKATTTEKLGFVGKEQGIAAQCTLLAISKTKSVKQKQ</sequence>
<dbReference type="EC" id="4.6.1.12" evidence="3 7"/>
<dbReference type="EMBL" id="FNLL01000001">
    <property type="protein sequence ID" value="SDT83780.1"/>
    <property type="molecule type" value="Genomic_DNA"/>
</dbReference>
<evidence type="ECO:0000256" key="3">
    <source>
        <dbReference type="ARBA" id="ARBA00012579"/>
    </source>
</evidence>
<evidence type="ECO:0000313" key="10">
    <source>
        <dbReference type="EMBL" id="SDT83780.1"/>
    </source>
</evidence>
<dbReference type="FunFam" id="3.30.1330.50:FF:000003">
    <property type="entry name" value="2-C-methyl-D-erythritol 2,4-cyclodiphosphate synthase"/>
    <property type="match status" value="1"/>
</dbReference>
<evidence type="ECO:0000256" key="8">
    <source>
        <dbReference type="RuleBase" id="RU004395"/>
    </source>
</evidence>
<dbReference type="GO" id="GO:0046872">
    <property type="term" value="F:metal ion binding"/>
    <property type="evidence" value="ECO:0007669"/>
    <property type="project" value="UniProtKB-KW"/>
</dbReference>
<dbReference type="HAMAP" id="MF_00107">
    <property type="entry name" value="IspF"/>
    <property type="match status" value="1"/>
</dbReference>
<keyword evidence="4 7" id="KW-0479">Metal-binding</keyword>